<organism evidence="1 2">
    <name type="scientific">Pilibacter termitis</name>
    <dbReference type="NCBI Taxonomy" id="263852"/>
    <lineage>
        <taxon>Bacteria</taxon>
        <taxon>Bacillati</taxon>
        <taxon>Bacillota</taxon>
        <taxon>Bacilli</taxon>
        <taxon>Lactobacillales</taxon>
        <taxon>Enterococcaceae</taxon>
        <taxon>Pilibacter</taxon>
    </lineage>
</organism>
<reference evidence="2" key="1">
    <citation type="submission" date="2017-02" db="EMBL/GenBank/DDBJ databases">
        <authorList>
            <person name="Varghese N."/>
            <person name="Submissions S."/>
        </authorList>
    </citation>
    <scope>NUCLEOTIDE SEQUENCE [LARGE SCALE GENOMIC DNA]</scope>
    <source>
        <strain evidence="2">ATCC BAA-1030</strain>
    </source>
</reference>
<keyword evidence="2" id="KW-1185">Reference proteome</keyword>
<dbReference type="OrthoDB" id="2186806at2"/>
<dbReference type="STRING" id="263852.SAMN02745116_02532"/>
<proteinExistence type="predicted"/>
<protein>
    <submittedName>
        <fullName evidence="1">Uncharacterized protein</fullName>
    </submittedName>
</protein>
<accession>A0A1T4RC57</accession>
<evidence type="ECO:0000313" key="2">
    <source>
        <dbReference type="Proteomes" id="UP000190328"/>
    </source>
</evidence>
<dbReference type="RefSeq" id="WP_078808414.1">
    <property type="nucleotide sequence ID" value="NZ_FUXI01000045.1"/>
</dbReference>
<evidence type="ECO:0000313" key="1">
    <source>
        <dbReference type="EMBL" id="SKA13553.1"/>
    </source>
</evidence>
<dbReference type="EMBL" id="FUXI01000045">
    <property type="protein sequence ID" value="SKA13553.1"/>
    <property type="molecule type" value="Genomic_DNA"/>
</dbReference>
<name>A0A1T4RC57_9ENTE</name>
<sequence>MNVVKVIEKESPYTDKENLAKYYKISIHTLNKLIPEFRESKFCSEKGYRRPCYKVVIIKIDEFDEFITHKHKNLFR</sequence>
<gene>
    <name evidence="1" type="ORF">SAMN02745116_02532</name>
</gene>
<dbReference type="Proteomes" id="UP000190328">
    <property type="component" value="Unassembled WGS sequence"/>
</dbReference>
<dbReference type="AlphaFoldDB" id="A0A1T4RC57"/>